<comment type="caution">
    <text evidence="6">The sequence shown here is derived from an EMBL/GenBank/DDBJ whole genome shotgun (WGS) entry which is preliminary data.</text>
</comment>
<keyword evidence="3" id="KW-0055">Arginine biosynthesis</keyword>
<keyword evidence="4 6" id="KW-0456">Lyase</keyword>
<gene>
    <name evidence="6" type="primary">argH</name>
    <name evidence="6" type="ORF">GCM10010274_38860</name>
</gene>
<keyword evidence="7" id="KW-1185">Reference proteome</keyword>
<evidence type="ECO:0000256" key="4">
    <source>
        <dbReference type="ARBA" id="ARBA00023239"/>
    </source>
</evidence>
<sequence>MSPSPDRSPVGEAGRLTGRIRSAPSRLLHDEVLEPQFRYEAAYLLPWYTAVEKVFALEYRRMGLITASQAAEIGRLLHGAARDGITADPQANMSDIAFALEQYVERGLSEPVAAWHVDRSRNDMQSTAQLLFGRQLLLDGAESVMEFGLAAHRLATLTTDLPMVGQTHLQAAQTITPGYYFAAVSQQMAHTLRRLLTTHDGINLSPLGSGAMTGQDLPWDRDAMAALLGCRGPQPHALTGVASRAWVLEIAAEVSLLGSSLSRFVSDVMTWGSGPYGYLALPDELSGISSAMPQKKNYPVLERIRGKSAHLSAYYLDMLLAQRATPFTNMVEVSKEAGANLLPMFTTLGTTMRLFTAVVENLGFDEDRMRSAVEQEFLGGFTLANQLTLRESVPWRTAQVIAGRYILAAHAAGLPPHRIAPDLLRTAAAEHGVTLADPETPLATAFRGAGELYEKRSAGSAHPDRVRELLDEQGAEYRDLRAEWSARRERAEAGLGRIDALLGLDGGADGGRGAGA</sequence>
<dbReference type="AlphaFoldDB" id="A0A918HZ56"/>
<dbReference type="GO" id="GO:0042450">
    <property type="term" value="P:L-arginine biosynthetic process via ornithine"/>
    <property type="evidence" value="ECO:0007669"/>
    <property type="project" value="InterPro"/>
</dbReference>
<accession>A0A918HZ56</accession>
<dbReference type="Proteomes" id="UP000636661">
    <property type="component" value="Unassembled WGS sequence"/>
</dbReference>
<dbReference type="InterPro" id="IPR024083">
    <property type="entry name" value="Fumarase/histidase_N"/>
</dbReference>
<dbReference type="Gene3D" id="1.10.40.30">
    <property type="entry name" value="Fumarase/aspartase (C-terminal domain)"/>
    <property type="match status" value="1"/>
</dbReference>
<comment type="pathway">
    <text evidence="1">Amino-acid biosynthesis; L-arginine biosynthesis; L-arginine from L-ornithine and carbamoyl phosphate: step 3/3.</text>
</comment>
<dbReference type="InterPro" id="IPR009049">
    <property type="entry name" value="Argininosuccinate_lyase"/>
</dbReference>
<dbReference type="EC" id="4.3.2.1" evidence="2"/>
<evidence type="ECO:0000313" key="6">
    <source>
        <dbReference type="EMBL" id="GGU46659.1"/>
    </source>
</evidence>
<evidence type="ECO:0000256" key="2">
    <source>
        <dbReference type="ARBA" id="ARBA00012338"/>
    </source>
</evidence>
<reference evidence="6" key="2">
    <citation type="submission" date="2020-09" db="EMBL/GenBank/DDBJ databases">
        <authorList>
            <person name="Sun Q."/>
            <person name="Ohkuma M."/>
        </authorList>
    </citation>
    <scope>NUCLEOTIDE SEQUENCE</scope>
    <source>
        <strain evidence="6">JCM 4391</strain>
    </source>
</reference>
<proteinExistence type="predicted"/>
<dbReference type="InterPro" id="IPR000362">
    <property type="entry name" value="Fumarate_lyase_fam"/>
</dbReference>
<evidence type="ECO:0000313" key="7">
    <source>
        <dbReference type="Proteomes" id="UP000636661"/>
    </source>
</evidence>
<evidence type="ECO:0000256" key="3">
    <source>
        <dbReference type="ARBA" id="ARBA00022571"/>
    </source>
</evidence>
<dbReference type="Pfam" id="PF00206">
    <property type="entry name" value="Lyase_1"/>
    <property type="match status" value="1"/>
</dbReference>
<dbReference type="SUPFAM" id="SSF48557">
    <property type="entry name" value="L-aspartase-like"/>
    <property type="match status" value="1"/>
</dbReference>
<dbReference type="InterPro" id="IPR022761">
    <property type="entry name" value="Fumarate_lyase_N"/>
</dbReference>
<keyword evidence="3" id="KW-0028">Amino-acid biosynthesis</keyword>
<dbReference type="PANTHER" id="PTHR43814:SF1">
    <property type="entry name" value="ARGININOSUCCINATE LYASE"/>
    <property type="match status" value="1"/>
</dbReference>
<evidence type="ECO:0000259" key="5">
    <source>
        <dbReference type="Pfam" id="PF00206"/>
    </source>
</evidence>
<feature type="domain" description="Fumarate lyase N-terminal" evidence="5">
    <location>
        <begin position="110"/>
        <end position="309"/>
    </location>
</feature>
<dbReference type="InterPro" id="IPR008948">
    <property type="entry name" value="L-Aspartase-like"/>
</dbReference>
<dbReference type="RefSeq" id="WP_189552129.1">
    <property type="nucleotide sequence ID" value="NZ_BMTP01000009.1"/>
</dbReference>
<name>A0A918HZ56_9ACTN</name>
<dbReference type="PRINTS" id="PR00145">
    <property type="entry name" value="ARGSUCLYASE"/>
</dbReference>
<reference evidence="6" key="1">
    <citation type="journal article" date="2014" name="Int. J. Syst. Evol. Microbiol.">
        <title>Complete genome sequence of Corynebacterium casei LMG S-19264T (=DSM 44701T), isolated from a smear-ripened cheese.</title>
        <authorList>
            <consortium name="US DOE Joint Genome Institute (JGI-PGF)"/>
            <person name="Walter F."/>
            <person name="Albersmeier A."/>
            <person name="Kalinowski J."/>
            <person name="Ruckert C."/>
        </authorList>
    </citation>
    <scope>NUCLEOTIDE SEQUENCE</scope>
    <source>
        <strain evidence="6">JCM 4391</strain>
    </source>
</reference>
<dbReference type="Gene3D" id="1.20.200.10">
    <property type="entry name" value="Fumarase/aspartase (Central domain)"/>
    <property type="match status" value="1"/>
</dbReference>
<dbReference type="GO" id="GO:0004056">
    <property type="term" value="F:argininosuccinate lyase activity"/>
    <property type="evidence" value="ECO:0007669"/>
    <property type="project" value="UniProtKB-EC"/>
</dbReference>
<protein>
    <recommendedName>
        <fullName evidence="2">argininosuccinate lyase</fullName>
        <ecNumber evidence="2">4.3.2.1</ecNumber>
    </recommendedName>
</protein>
<organism evidence="6 7">
    <name type="scientific">Streptomyces lavendofoliae</name>
    <dbReference type="NCBI Taxonomy" id="67314"/>
    <lineage>
        <taxon>Bacteria</taxon>
        <taxon>Bacillati</taxon>
        <taxon>Actinomycetota</taxon>
        <taxon>Actinomycetes</taxon>
        <taxon>Kitasatosporales</taxon>
        <taxon>Streptomycetaceae</taxon>
        <taxon>Streptomyces</taxon>
    </lineage>
</organism>
<dbReference type="Gene3D" id="1.10.275.10">
    <property type="entry name" value="Fumarase/aspartase (N-terminal domain)"/>
    <property type="match status" value="1"/>
</dbReference>
<dbReference type="EMBL" id="BMTP01000009">
    <property type="protein sequence ID" value="GGU46659.1"/>
    <property type="molecule type" value="Genomic_DNA"/>
</dbReference>
<dbReference type="GO" id="GO:0005829">
    <property type="term" value="C:cytosol"/>
    <property type="evidence" value="ECO:0007669"/>
    <property type="project" value="TreeGrafter"/>
</dbReference>
<dbReference type="PRINTS" id="PR00149">
    <property type="entry name" value="FUMRATELYASE"/>
</dbReference>
<evidence type="ECO:0000256" key="1">
    <source>
        <dbReference type="ARBA" id="ARBA00004941"/>
    </source>
</evidence>
<dbReference type="PANTHER" id="PTHR43814">
    <property type="entry name" value="ARGININOSUCCINATE LYASE"/>
    <property type="match status" value="1"/>
</dbReference>